<accession>A0A3S3PCZ8</accession>
<organism evidence="1 2">
    <name type="scientific">Dinothrombium tinctorium</name>
    <dbReference type="NCBI Taxonomy" id="1965070"/>
    <lineage>
        <taxon>Eukaryota</taxon>
        <taxon>Metazoa</taxon>
        <taxon>Ecdysozoa</taxon>
        <taxon>Arthropoda</taxon>
        <taxon>Chelicerata</taxon>
        <taxon>Arachnida</taxon>
        <taxon>Acari</taxon>
        <taxon>Acariformes</taxon>
        <taxon>Trombidiformes</taxon>
        <taxon>Prostigmata</taxon>
        <taxon>Anystina</taxon>
        <taxon>Parasitengona</taxon>
        <taxon>Trombidioidea</taxon>
        <taxon>Trombidiidae</taxon>
        <taxon>Dinothrombium</taxon>
    </lineage>
</organism>
<dbReference type="PANTHER" id="PTHR20905">
    <property type="entry name" value="N-ACETYLTRANSFERASE-RELATED"/>
    <property type="match status" value="1"/>
</dbReference>
<comment type="caution">
    <text evidence="1">The sequence shown here is derived from an EMBL/GenBank/DDBJ whole genome shotgun (WGS) entry which is preliminary data.</text>
</comment>
<proteinExistence type="predicted"/>
<gene>
    <name evidence="1" type="ORF">B4U79_17171</name>
</gene>
<dbReference type="PANTHER" id="PTHR20905:SF1">
    <property type="entry name" value="AT07410P-RELATED"/>
    <property type="match status" value="1"/>
</dbReference>
<dbReference type="SUPFAM" id="SSF55729">
    <property type="entry name" value="Acyl-CoA N-acyltransferases (Nat)"/>
    <property type="match status" value="1"/>
</dbReference>
<evidence type="ECO:0000313" key="1">
    <source>
        <dbReference type="EMBL" id="RWR98426.1"/>
    </source>
</evidence>
<dbReference type="InterPro" id="IPR016181">
    <property type="entry name" value="Acyl_CoA_acyltransferase"/>
</dbReference>
<dbReference type="OrthoDB" id="8113373at2759"/>
<dbReference type="Proteomes" id="UP000285301">
    <property type="component" value="Unassembled WGS sequence"/>
</dbReference>
<protein>
    <submittedName>
        <fullName evidence="1">Uncharacterized protein</fullName>
    </submittedName>
</protein>
<reference evidence="1 2" key="1">
    <citation type="journal article" date="2018" name="Gigascience">
        <title>Genomes of trombidid mites reveal novel predicted allergens and laterally-transferred genes associated with secondary metabolism.</title>
        <authorList>
            <person name="Dong X."/>
            <person name="Chaisiri K."/>
            <person name="Xia D."/>
            <person name="Armstrong S.D."/>
            <person name="Fang Y."/>
            <person name="Donnelly M.J."/>
            <person name="Kadowaki T."/>
            <person name="McGarry J.W."/>
            <person name="Darby A.C."/>
            <person name="Makepeace B.L."/>
        </authorList>
    </citation>
    <scope>NUCLEOTIDE SEQUENCE [LARGE SCALE GENOMIC DNA]</scope>
    <source>
        <strain evidence="1">UoL-WK</strain>
    </source>
</reference>
<sequence>MNFESNRIRPFTSDDIEEVAILFAKIFTEREATAKAVGVSLNEYYTEISKKVCESSAKESLSFVCVDDSLSREQQIIGFRMCKTFSIDTSALSESKVAIILNFMNDMAKIWLLKHPEIANNEEEQRKVLTFQGLGVKTGYEGLNIASKLCLTTLKHAKSLGYQYAIAVTTAEASQHLFANKLNFK</sequence>
<name>A0A3S3PCZ8_9ACAR</name>
<keyword evidence="2" id="KW-1185">Reference proteome</keyword>
<evidence type="ECO:0000313" key="2">
    <source>
        <dbReference type="Proteomes" id="UP000285301"/>
    </source>
</evidence>
<dbReference type="AlphaFoldDB" id="A0A3S3PCZ8"/>
<dbReference type="GO" id="GO:0008080">
    <property type="term" value="F:N-acetyltransferase activity"/>
    <property type="evidence" value="ECO:0007669"/>
    <property type="project" value="TreeGrafter"/>
</dbReference>
<dbReference type="STRING" id="1965070.A0A3S3PCZ8"/>
<feature type="non-terminal residue" evidence="1">
    <location>
        <position position="185"/>
    </location>
</feature>
<dbReference type="Gene3D" id="3.40.630.30">
    <property type="match status" value="1"/>
</dbReference>
<dbReference type="EMBL" id="NCKU01022076">
    <property type="protein sequence ID" value="RWR98426.1"/>
    <property type="molecule type" value="Genomic_DNA"/>
</dbReference>